<name>A0A6M1LTW5_9PROT</name>
<dbReference type="EMBL" id="JAAIKB010000021">
    <property type="protein sequence ID" value="NGM23908.1"/>
    <property type="molecule type" value="Genomic_DNA"/>
</dbReference>
<reference evidence="1 2" key="2">
    <citation type="submission" date="2020-03" db="EMBL/GenBank/DDBJ databases">
        <title>Roseomonas stagni sp. nov., isolated from pond water in Japan.</title>
        <authorList>
            <person name="Furuhata K."/>
            <person name="Miyamoto H."/>
            <person name="Goto K."/>
        </authorList>
    </citation>
    <scope>NUCLEOTIDE SEQUENCE [LARGE SCALE GENOMIC DNA]</scope>
    <source>
        <strain evidence="1 2">PeD5</strain>
    </source>
</reference>
<evidence type="ECO:0000313" key="1">
    <source>
        <dbReference type="EMBL" id="NGM23908.1"/>
    </source>
</evidence>
<dbReference type="PANTHER" id="PTHR38436">
    <property type="entry name" value="POLYKETIDE CYCLASE SNOAL-LIKE DOMAIN"/>
    <property type="match status" value="1"/>
</dbReference>
<dbReference type="InterPro" id="IPR009959">
    <property type="entry name" value="Cyclase_SnoaL-like"/>
</dbReference>
<accession>A0A6M1LTW5</accession>
<comment type="caution">
    <text evidence="1">The sequence shown here is derived from an EMBL/GenBank/DDBJ whole genome shotgun (WGS) entry which is preliminary data.</text>
</comment>
<dbReference type="Proteomes" id="UP000475385">
    <property type="component" value="Unassembled WGS sequence"/>
</dbReference>
<organism evidence="1 2">
    <name type="scientific">Falsiroseomonas algicola</name>
    <dbReference type="NCBI Taxonomy" id="2716930"/>
    <lineage>
        <taxon>Bacteria</taxon>
        <taxon>Pseudomonadati</taxon>
        <taxon>Pseudomonadota</taxon>
        <taxon>Alphaproteobacteria</taxon>
        <taxon>Acetobacterales</taxon>
        <taxon>Roseomonadaceae</taxon>
        <taxon>Falsiroseomonas</taxon>
    </lineage>
</organism>
<keyword evidence="2" id="KW-1185">Reference proteome</keyword>
<dbReference type="PANTHER" id="PTHR38436:SF1">
    <property type="entry name" value="ESTER CYCLASE"/>
    <property type="match status" value="1"/>
</dbReference>
<dbReference type="Pfam" id="PF07366">
    <property type="entry name" value="SnoaL"/>
    <property type="match status" value="1"/>
</dbReference>
<dbReference type="InterPro" id="IPR032710">
    <property type="entry name" value="NTF2-like_dom_sf"/>
</dbReference>
<evidence type="ECO:0000313" key="2">
    <source>
        <dbReference type="Proteomes" id="UP000475385"/>
    </source>
</evidence>
<dbReference type="Gene3D" id="3.10.450.50">
    <property type="match status" value="1"/>
</dbReference>
<sequence>MPTPPTRLVERFYHEVWNQADEAVAREILSPGFRFRASLGPEKTGPEGFIDYMRLIHAALGGYTCTIEEIVAEDRRAAARMRFAGTHRGPFFGVAPTFRPIAWSGAAFFATDGERITSLWVLGDVDSVRQQLGATVASLP</sequence>
<dbReference type="SUPFAM" id="SSF54427">
    <property type="entry name" value="NTF2-like"/>
    <property type="match status" value="1"/>
</dbReference>
<dbReference type="AlphaFoldDB" id="A0A6M1LTW5"/>
<gene>
    <name evidence="1" type="ORF">G3576_28135</name>
</gene>
<dbReference type="GO" id="GO:0030638">
    <property type="term" value="P:polyketide metabolic process"/>
    <property type="evidence" value="ECO:0007669"/>
    <property type="project" value="InterPro"/>
</dbReference>
<reference evidence="1 2" key="1">
    <citation type="submission" date="2020-02" db="EMBL/GenBank/DDBJ databases">
        <authorList>
            <person name="Kim H.M."/>
            <person name="Jeon C.O."/>
        </authorList>
    </citation>
    <scope>NUCLEOTIDE SEQUENCE [LARGE SCALE GENOMIC DNA]</scope>
    <source>
        <strain evidence="1 2">PeD5</strain>
    </source>
</reference>
<proteinExistence type="predicted"/>
<dbReference type="RefSeq" id="WP_164697824.1">
    <property type="nucleotide sequence ID" value="NZ_JAAIKB010000021.1"/>
</dbReference>
<protein>
    <submittedName>
        <fullName evidence="1">Ester cyclase</fullName>
    </submittedName>
</protein>